<dbReference type="PRINTS" id="PR00080">
    <property type="entry name" value="SDRFAMILY"/>
</dbReference>
<keyword evidence="2" id="KW-0560">Oxidoreductase</keyword>
<dbReference type="PROSITE" id="PS00061">
    <property type="entry name" value="ADH_SHORT"/>
    <property type="match status" value="1"/>
</dbReference>
<reference evidence="4 5" key="1">
    <citation type="submission" date="2020-07" db="EMBL/GenBank/DDBJ databases">
        <title>Sequencing the genomes of 1000 actinobacteria strains.</title>
        <authorList>
            <person name="Klenk H.-P."/>
        </authorList>
    </citation>
    <scope>NUCLEOTIDE SEQUENCE [LARGE SCALE GENOMIC DNA]</scope>
    <source>
        <strain evidence="4 5">DSM 100723</strain>
    </source>
</reference>
<dbReference type="PANTHER" id="PTHR42760">
    <property type="entry name" value="SHORT-CHAIN DEHYDROGENASES/REDUCTASES FAMILY MEMBER"/>
    <property type="match status" value="1"/>
</dbReference>
<dbReference type="InterPro" id="IPR020904">
    <property type="entry name" value="Sc_DH/Rdtase_CS"/>
</dbReference>
<evidence type="ECO:0000259" key="3">
    <source>
        <dbReference type="SMART" id="SM00822"/>
    </source>
</evidence>
<dbReference type="GO" id="GO:0005975">
    <property type="term" value="P:carbohydrate metabolic process"/>
    <property type="evidence" value="ECO:0007669"/>
    <property type="project" value="UniProtKB-ARBA"/>
</dbReference>
<dbReference type="Proteomes" id="UP000523079">
    <property type="component" value="Unassembled WGS sequence"/>
</dbReference>
<dbReference type="FunFam" id="3.40.50.720:FF:000240">
    <property type="entry name" value="SDR family oxidoreductase"/>
    <property type="match status" value="1"/>
</dbReference>
<evidence type="ECO:0000313" key="4">
    <source>
        <dbReference type="EMBL" id="MBA8795414.1"/>
    </source>
</evidence>
<dbReference type="PANTHER" id="PTHR42760:SF115">
    <property type="entry name" value="3-OXOACYL-[ACYL-CARRIER-PROTEIN] REDUCTASE FABG"/>
    <property type="match status" value="1"/>
</dbReference>
<feature type="domain" description="Ketoreductase" evidence="3">
    <location>
        <begin position="33"/>
        <end position="204"/>
    </location>
</feature>
<evidence type="ECO:0000256" key="1">
    <source>
        <dbReference type="ARBA" id="ARBA00006484"/>
    </source>
</evidence>
<dbReference type="Pfam" id="PF13561">
    <property type="entry name" value="adh_short_C2"/>
    <property type="match status" value="1"/>
</dbReference>
<sequence length="276" mass="28720">MSPTTPAGSAQRAGSAQEEDTMAVLDSFGLGGRTTVVTGANRGIGRALAVALAEAGSDLALLVRDPASCAEVEAECRALGVRTLAVAGDVTDAASVARAVDTIGEAFGRIDVLVNNAGACIHRPALEVTAAEWRQVMDVNVDGVWNCAQAFGRVMVEAGRGAIVNIGSISAVIVNRPQWQPAYNASKAAAHQLTKSLAAEWAEHGVRVNALAPGYVKTEMAPVDDPQFRQRWIDDVPMQRFALPAELGPAVVFLASDASSFMTGSVLVMDGGYTTV</sequence>
<dbReference type="InterPro" id="IPR057326">
    <property type="entry name" value="KR_dom"/>
</dbReference>
<dbReference type="GO" id="GO:0016616">
    <property type="term" value="F:oxidoreductase activity, acting on the CH-OH group of donors, NAD or NADP as acceptor"/>
    <property type="evidence" value="ECO:0007669"/>
    <property type="project" value="UniProtKB-ARBA"/>
</dbReference>
<dbReference type="PRINTS" id="PR00081">
    <property type="entry name" value="GDHRDH"/>
</dbReference>
<name>A0A7W3IUG5_9ACTN</name>
<dbReference type="SUPFAM" id="SSF51735">
    <property type="entry name" value="NAD(P)-binding Rossmann-fold domains"/>
    <property type="match status" value="1"/>
</dbReference>
<dbReference type="NCBIfam" id="NF005559">
    <property type="entry name" value="PRK07231.1"/>
    <property type="match status" value="1"/>
</dbReference>
<dbReference type="RefSeq" id="WP_235970803.1">
    <property type="nucleotide sequence ID" value="NZ_JACGWT010000005.1"/>
</dbReference>
<comment type="caution">
    <text evidence="4">The sequence shown here is derived from an EMBL/GenBank/DDBJ whole genome shotgun (WGS) entry which is preliminary data.</text>
</comment>
<dbReference type="InterPro" id="IPR036291">
    <property type="entry name" value="NAD(P)-bd_dom_sf"/>
</dbReference>
<dbReference type="EMBL" id="JACGWT010000005">
    <property type="protein sequence ID" value="MBA8795414.1"/>
    <property type="molecule type" value="Genomic_DNA"/>
</dbReference>
<comment type="similarity">
    <text evidence="1">Belongs to the short-chain dehydrogenases/reductases (SDR) family.</text>
</comment>
<accession>A0A7W3IUG5</accession>
<dbReference type="SMART" id="SM00822">
    <property type="entry name" value="PKS_KR"/>
    <property type="match status" value="1"/>
</dbReference>
<gene>
    <name evidence="4" type="ORF">FHX74_003050</name>
</gene>
<dbReference type="Gene3D" id="3.40.50.720">
    <property type="entry name" value="NAD(P)-binding Rossmann-like Domain"/>
    <property type="match status" value="1"/>
</dbReference>
<proteinExistence type="inferred from homology"/>
<evidence type="ECO:0000256" key="2">
    <source>
        <dbReference type="ARBA" id="ARBA00023002"/>
    </source>
</evidence>
<keyword evidence="5" id="KW-1185">Reference proteome</keyword>
<protein>
    <submittedName>
        <fullName evidence="4">NAD(P)-dependent dehydrogenase (Short-subunit alcohol dehydrogenase family)</fullName>
    </submittedName>
</protein>
<dbReference type="AlphaFoldDB" id="A0A7W3IUG5"/>
<evidence type="ECO:0000313" key="5">
    <source>
        <dbReference type="Proteomes" id="UP000523079"/>
    </source>
</evidence>
<organism evidence="4 5">
    <name type="scientific">Microlunatus kandeliicorticis</name>
    <dbReference type="NCBI Taxonomy" id="1759536"/>
    <lineage>
        <taxon>Bacteria</taxon>
        <taxon>Bacillati</taxon>
        <taxon>Actinomycetota</taxon>
        <taxon>Actinomycetes</taxon>
        <taxon>Propionibacteriales</taxon>
        <taxon>Propionibacteriaceae</taxon>
        <taxon>Microlunatus</taxon>
    </lineage>
</organism>
<dbReference type="InterPro" id="IPR002347">
    <property type="entry name" value="SDR_fam"/>
</dbReference>